<gene>
    <name evidence="3" type="ORF">LSAT_V11C400161980</name>
</gene>
<dbReference type="PROSITE" id="PS50966">
    <property type="entry name" value="ZF_SWIM"/>
    <property type="match status" value="1"/>
</dbReference>
<evidence type="ECO:0000313" key="4">
    <source>
        <dbReference type="Proteomes" id="UP000235145"/>
    </source>
</evidence>
<evidence type="ECO:0000256" key="1">
    <source>
        <dbReference type="PROSITE-ProRule" id="PRU00325"/>
    </source>
</evidence>
<dbReference type="Pfam" id="PF04434">
    <property type="entry name" value="SWIM"/>
    <property type="match status" value="1"/>
</dbReference>
<proteinExistence type="predicted"/>
<evidence type="ECO:0000259" key="2">
    <source>
        <dbReference type="PROSITE" id="PS50966"/>
    </source>
</evidence>
<accession>A0A9R1XD17</accession>
<dbReference type="PANTHER" id="PTHR31973">
    <property type="entry name" value="POLYPROTEIN, PUTATIVE-RELATED"/>
    <property type="match status" value="1"/>
</dbReference>
<dbReference type="GO" id="GO:0008270">
    <property type="term" value="F:zinc ion binding"/>
    <property type="evidence" value="ECO:0007669"/>
    <property type="project" value="UniProtKB-KW"/>
</dbReference>
<dbReference type="EMBL" id="NBSK02000004">
    <property type="protein sequence ID" value="KAJ0209830.1"/>
    <property type="molecule type" value="Genomic_DNA"/>
</dbReference>
<comment type="caution">
    <text evidence="3">The sequence shown here is derived from an EMBL/GenBank/DDBJ whole genome shotgun (WGS) entry which is preliminary data.</text>
</comment>
<feature type="domain" description="SWIM-type" evidence="2">
    <location>
        <begin position="211"/>
        <end position="245"/>
    </location>
</feature>
<dbReference type="AlphaFoldDB" id="A0A9R1XD17"/>
<name>A0A9R1XD17_LACSA</name>
<reference evidence="3 4" key="1">
    <citation type="journal article" date="2017" name="Nat. Commun.">
        <title>Genome assembly with in vitro proximity ligation data and whole-genome triplication in lettuce.</title>
        <authorList>
            <person name="Reyes-Chin-Wo S."/>
            <person name="Wang Z."/>
            <person name="Yang X."/>
            <person name="Kozik A."/>
            <person name="Arikit S."/>
            <person name="Song C."/>
            <person name="Xia L."/>
            <person name="Froenicke L."/>
            <person name="Lavelle D.O."/>
            <person name="Truco M.J."/>
            <person name="Xia R."/>
            <person name="Zhu S."/>
            <person name="Xu C."/>
            <person name="Xu H."/>
            <person name="Xu X."/>
            <person name="Cox K."/>
            <person name="Korf I."/>
            <person name="Meyers B.C."/>
            <person name="Michelmore R.W."/>
        </authorList>
    </citation>
    <scope>NUCLEOTIDE SEQUENCE [LARGE SCALE GENOMIC DNA]</scope>
    <source>
        <strain evidence="4">cv. Salinas</strain>
        <tissue evidence="3">Seedlings</tissue>
    </source>
</reference>
<keyword evidence="1" id="KW-0862">Zinc</keyword>
<evidence type="ECO:0000313" key="3">
    <source>
        <dbReference type="EMBL" id="KAJ0209830.1"/>
    </source>
</evidence>
<dbReference type="Proteomes" id="UP000235145">
    <property type="component" value="Unassembled WGS sequence"/>
</dbReference>
<dbReference type="InterPro" id="IPR007527">
    <property type="entry name" value="Znf_SWIM"/>
</dbReference>
<keyword evidence="4" id="KW-1185">Reference proteome</keyword>
<organism evidence="3 4">
    <name type="scientific">Lactuca sativa</name>
    <name type="common">Garden lettuce</name>
    <dbReference type="NCBI Taxonomy" id="4236"/>
    <lineage>
        <taxon>Eukaryota</taxon>
        <taxon>Viridiplantae</taxon>
        <taxon>Streptophyta</taxon>
        <taxon>Embryophyta</taxon>
        <taxon>Tracheophyta</taxon>
        <taxon>Spermatophyta</taxon>
        <taxon>Magnoliopsida</taxon>
        <taxon>eudicotyledons</taxon>
        <taxon>Gunneridae</taxon>
        <taxon>Pentapetalae</taxon>
        <taxon>asterids</taxon>
        <taxon>campanulids</taxon>
        <taxon>Asterales</taxon>
        <taxon>Asteraceae</taxon>
        <taxon>Cichorioideae</taxon>
        <taxon>Cichorieae</taxon>
        <taxon>Lactucinae</taxon>
        <taxon>Lactuca</taxon>
    </lineage>
</organism>
<sequence>MRDVTWCARFVMRLREAPRHGREVSFITNIDDVVSSCIEHVCYDSYHGYTSKSVFKYMHTRGVSGRTLQSLFWMTSNSYTMSKFEENLCHLTPDAREVLTNIGHTKWARAYFPNIRWNVVNIDVPHFFVLSVNQRNVLIIMLTEAIRDYIQRIIIMLTEAIPSLTTVLTPYVEMMLHKRMQKSVQWKTTKVPPEITSLIPPDIYRVFDFKKTCVVDLNRHTCSCGKRRSLGIACCHAIAVSRHLNIHKLPDMVNIYYRANVFRTQDLSHTNPTIYH</sequence>
<dbReference type="PANTHER" id="PTHR31973:SF187">
    <property type="entry name" value="MUTATOR TRANSPOSASE MUDRA PROTEIN"/>
    <property type="match status" value="1"/>
</dbReference>
<protein>
    <recommendedName>
        <fullName evidence="2">SWIM-type domain-containing protein</fullName>
    </recommendedName>
</protein>
<keyword evidence="1" id="KW-0863">Zinc-finger</keyword>
<keyword evidence="1" id="KW-0479">Metal-binding</keyword>